<proteinExistence type="predicted"/>
<reference evidence="2 3" key="1">
    <citation type="journal article" date="2009" name="Appl. Environ. Microbiol.">
        <title>Community genomic and proteomic analyses of chemoautotrophic iron-oxidizing "Leptospirillum rubarum" (Group II) and "Leptospirillum ferrodiazotrophum" (Group III) bacteria in acid mine drainage biofilms.</title>
        <authorList>
            <person name="Goltsman D.S."/>
            <person name="Denef V.J."/>
            <person name="Singer S.W."/>
            <person name="VerBerkmoes N.C."/>
            <person name="Lefsrud M."/>
            <person name="Mueller R.S."/>
            <person name="Dick G.J."/>
            <person name="Sun C.L."/>
            <person name="Wheeler K.E."/>
            <person name="Zemla A."/>
            <person name="Baker B.J."/>
            <person name="Hauser L."/>
            <person name="Land M."/>
            <person name="Shah M.B."/>
            <person name="Thelen M.P."/>
            <person name="Hettich R.L."/>
            <person name="Banfield J.F."/>
        </authorList>
    </citation>
    <scope>NUCLEOTIDE SEQUENCE [LARGE SCALE GENOMIC DNA]</scope>
</reference>
<evidence type="ECO:0000313" key="2">
    <source>
        <dbReference type="EMBL" id="EES52873.1"/>
    </source>
</evidence>
<dbReference type="EMBL" id="GG693872">
    <property type="protein sequence ID" value="EES52873.1"/>
    <property type="molecule type" value="Genomic_DNA"/>
</dbReference>
<dbReference type="AlphaFoldDB" id="C6HWY8"/>
<feature type="domain" description="4Fe-4S ferredoxin-type" evidence="1">
    <location>
        <begin position="3"/>
        <end position="36"/>
    </location>
</feature>
<protein>
    <submittedName>
        <fullName evidence="2">Probable pyruvate:ferredoxin oxidoreductase epsilon subunit</fullName>
    </submittedName>
</protein>
<dbReference type="SUPFAM" id="SSF54862">
    <property type="entry name" value="4Fe-4S ferredoxins"/>
    <property type="match status" value="1"/>
</dbReference>
<dbReference type="Gene3D" id="3.30.70.20">
    <property type="match status" value="1"/>
</dbReference>
<accession>C6HWY8</accession>
<name>C6HWY8_9BACT</name>
<keyword evidence="2" id="KW-0670">Pyruvate</keyword>
<evidence type="ECO:0000313" key="3">
    <source>
        <dbReference type="Proteomes" id="UP000009374"/>
    </source>
</evidence>
<dbReference type="Proteomes" id="UP000009374">
    <property type="component" value="Unassembled WGS sequence"/>
</dbReference>
<keyword evidence="3" id="KW-1185">Reference proteome</keyword>
<organism evidence="2 3">
    <name type="scientific">Leptospirillum ferrodiazotrophum</name>
    <dbReference type="NCBI Taxonomy" id="412449"/>
    <lineage>
        <taxon>Bacteria</taxon>
        <taxon>Pseudomonadati</taxon>
        <taxon>Nitrospirota</taxon>
        <taxon>Nitrospiria</taxon>
        <taxon>Nitrospirales</taxon>
        <taxon>Nitrospiraceae</taxon>
        <taxon>Leptospirillum</taxon>
    </lineage>
</organism>
<sequence>MYNVAEVNAEACVAQKGCRLCIMYCPEANCIQLDTQKMKAVIVESRCKGCELCVVVCDAAKHNAITMVAR</sequence>
<feature type="domain" description="4Fe-4S ferredoxin-type" evidence="1">
    <location>
        <begin position="38"/>
        <end position="70"/>
    </location>
</feature>
<evidence type="ECO:0000259" key="1">
    <source>
        <dbReference type="PROSITE" id="PS51379"/>
    </source>
</evidence>
<gene>
    <name evidence="2" type="ORF">UBAL3_90980006a</name>
</gene>
<dbReference type="PROSITE" id="PS51379">
    <property type="entry name" value="4FE4S_FER_2"/>
    <property type="match status" value="2"/>
</dbReference>
<dbReference type="InterPro" id="IPR017896">
    <property type="entry name" value="4Fe4S_Fe-S-bd"/>
</dbReference>